<dbReference type="PANTHER" id="PTHR43948">
    <property type="entry name" value="DNAJ HOMOLOG SUBFAMILY B"/>
    <property type="match status" value="1"/>
</dbReference>
<feature type="region of interest" description="Disordered" evidence="1">
    <location>
        <begin position="97"/>
        <end position="119"/>
    </location>
</feature>
<dbReference type="Gene3D" id="2.90.10.30">
    <property type="match status" value="1"/>
</dbReference>
<dbReference type="PRINTS" id="PR00625">
    <property type="entry name" value="JDOMAIN"/>
</dbReference>
<dbReference type="AlphaFoldDB" id="A0AAD3CQU0"/>
<dbReference type="Proteomes" id="UP001054902">
    <property type="component" value="Unassembled WGS sequence"/>
</dbReference>
<feature type="region of interest" description="Disordered" evidence="1">
    <location>
        <begin position="330"/>
        <end position="363"/>
    </location>
</feature>
<dbReference type="EMBL" id="BLLK01000032">
    <property type="protein sequence ID" value="GFH49124.1"/>
    <property type="molecule type" value="Genomic_DNA"/>
</dbReference>
<accession>A0AAD3CQU0</accession>
<feature type="compositionally biased region" description="Basic and acidic residues" evidence="1">
    <location>
        <begin position="97"/>
        <end position="112"/>
    </location>
</feature>
<evidence type="ECO:0000313" key="4">
    <source>
        <dbReference type="Proteomes" id="UP001054902"/>
    </source>
</evidence>
<evidence type="ECO:0000313" key="3">
    <source>
        <dbReference type="EMBL" id="GFH49124.1"/>
    </source>
</evidence>
<dbReference type="PANTHER" id="PTHR43948:SF10">
    <property type="entry name" value="MRJ, ISOFORM E"/>
    <property type="match status" value="1"/>
</dbReference>
<feature type="compositionally biased region" description="Basic residues" evidence="1">
    <location>
        <begin position="346"/>
        <end position="359"/>
    </location>
</feature>
<feature type="region of interest" description="Disordered" evidence="1">
    <location>
        <begin position="169"/>
        <end position="203"/>
    </location>
</feature>
<feature type="compositionally biased region" description="Basic and acidic residues" evidence="1">
    <location>
        <begin position="261"/>
        <end position="271"/>
    </location>
</feature>
<dbReference type="SUPFAM" id="SSF46565">
    <property type="entry name" value="Chaperone J-domain"/>
    <property type="match status" value="1"/>
</dbReference>
<proteinExistence type="predicted"/>
<feature type="region of interest" description="Disordered" evidence="1">
    <location>
        <begin position="255"/>
        <end position="274"/>
    </location>
</feature>
<evidence type="ECO:0000259" key="2">
    <source>
        <dbReference type="PROSITE" id="PS50076"/>
    </source>
</evidence>
<keyword evidence="4" id="KW-1185">Reference proteome</keyword>
<reference evidence="3 4" key="1">
    <citation type="journal article" date="2021" name="Sci. Rep.">
        <title>The genome of the diatom Chaetoceros tenuissimus carries an ancient integrated fragment of an extant virus.</title>
        <authorList>
            <person name="Hongo Y."/>
            <person name="Kimura K."/>
            <person name="Takaki Y."/>
            <person name="Yoshida Y."/>
            <person name="Baba S."/>
            <person name="Kobayashi G."/>
            <person name="Nagasaki K."/>
            <person name="Hano T."/>
            <person name="Tomaru Y."/>
        </authorList>
    </citation>
    <scope>NUCLEOTIDE SEQUENCE [LARGE SCALE GENOMIC DNA]</scope>
    <source>
        <strain evidence="3 4">NIES-3715</strain>
    </source>
</reference>
<feature type="domain" description="J" evidence="2">
    <location>
        <begin position="48"/>
        <end position="160"/>
    </location>
</feature>
<sequence>MLEVQLFSFIQSKARIKFLFISFLLILGNIGYVTSTNDVKDQQWKDWNYYQLLGLQPINYYSKDGQNSFRLKPRRQRQQERGIIQTKDIKKAYRKEAQKWHPDKIQSRKKQQENSTSAEVNGVDYRNLSIEECNERFAKIADAYSILTDEKKRREYDLFLLEAEEEMEREHKRNRFNNSSKRTQSSSNTNSRSSSNANASTNSASDFFRNTNQFFSDFFTDPMATFEDFFFGENDGSGSFMEDLFGSFYKDGSDNSNNRNSYHDRMPDRTSETTQVRYDSTLRTEVLRVLQREEFDEPKESRVFFRVIAQEFVEDRYGYNAISEPKIVDEGYLPMRKPQSQSSRRSSSRNKRKRDRSNKRQPLSITSHRLEKYEFMTPNTIHLVAKNGQYYAGLTSECELVIMRDNGPFEEDMEIWSSDTYVPPQHQNGCALAMYNAQIAIVIGDIENPTTILWSSPKPPPIVPGSPFDGEEIIDYYCSLDDDGSLAVYRTREQTELSITRQDLIDVAKMWWNDLVKGKSRTPPKTQAAATWKSIQRWAQLHLRGKPSIDRPFKNAKTGKTEKHVDECVYATGMAGCNTAGRHAIHISKNIKRSFGKAMSQVDEKVEGFIDFLYDGDTDDIDILQKLNRCIDEAIRRGSIFLGRFSRRFVERAIDVWYELRYRYSKWEKIIRYESADVMYHLRYRAKKFQKILKIKFEQMMNDWEM</sequence>
<dbReference type="InterPro" id="IPR018253">
    <property type="entry name" value="DnaJ_domain_CS"/>
</dbReference>
<protein>
    <recommendedName>
        <fullName evidence="2">J domain-containing protein</fullName>
    </recommendedName>
</protein>
<dbReference type="CDD" id="cd06257">
    <property type="entry name" value="DnaJ"/>
    <property type="match status" value="1"/>
</dbReference>
<dbReference type="InterPro" id="IPR036869">
    <property type="entry name" value="J_dom_sf"/>
</dbReference>
<feature type="compositionally biased region" description="Low complexity" evidence="1">
    <location>
        <begin position="177"/>
        <end position="203"/>
    </location>
</feature>
<gene>
    <name evidence="3" type="ORF">CTEN210_05600</name>
</gene>
<dbReference type="Gene3D" id="1.10.287.110">
    <property type="entry name" value="DnaJ domain"/>
    <property type="match status" value="1"/>
</dbReference>
<comment type="caution">
    <text evidence="3">The sequence shown here is derived from an EMBL/GenBank/DDBJ whole genome shotgun (WGS) entry which is preliminary data.</text>
</comment>
<evidence type="ECO:0000256" key="1">
    <source>
        <dbReference type="SAM" id="MobiDB-lite"/>
    </source>
</evidence>
<dbReference type="SMART" id="SM00271">
    <property type="entry name" value="DnaJ"/>
    <property type="match status" value="1"/>
</dbReference>
<dbReference type="InterPro" id="IPR001623">
    <property type="entry name" value="DnaJ_domain"/>
</dbReference>
<dbReference type="PROSITE" id="PS00636">
    <property type="entry name" value="DNAJ_1"/>
    <property type="match status" value="1"/>
</dbReference>
<organism evidence="3 4">
    <name type="scientific">Chaetoceros tenuissimus</name>
    <dbReference type="NCBI Taxonomy" id="426638"/>
    <lineage>
        <taxon>Eukaryota</taxon>
        <taxon>Sar</taxon>
        <taxon>Stramenopiles</taxon>
        <taxon>Ochrophyta</taxon>
        <taxon>Bacillariophyta</taxon>
        <taxon>Coscinodiscophyceae</taxon>
        <taxon>Chaetocerotophycidae</taxon>
        <taxon>Chaetocerotales</taxon>
        <taxon>Chaetocerotaceae</taxon>
        <taxon>Chaetoceros</taxon>
    </lineage>
</organism>
<dbReference type="PROSITE" id="PS50076">
    <property type="entry name" value="DNAJ_2"/>
    <property type="match status" value="1"/>
</dbReference>
<name>A0AAD3CQU0_9STRA</name>